<sequence length="70" mass="7738">MNIINNLLTITDFHGRRPGIGVVHLPHDQAVPGSSPGSGMVAWCKRMCIQAFHVDQTLPFQNVPIFKNIT</sequence>
<comment type="caution">
    <text evidence="1">The sequence shown here is derived from an EMBL/GenBank/DDBJ whole genome shotgun (WGS) entry which is preliminary data.</text>
</comment>
<evidence type="ECO:0000313" key="2">
    <source>
        <dbReference type="Proteomes" id="UP000807504"/>
    </source>
</evidence>
<dbReference type="Proteomes" id="UP000807504">
    <property type="component" value="Unassembled WGS sequence"/>
</dbReference>
<protein>
    <submittedName>
        <fullName evidence="1">Uncharacterized protein</fullName>
    </submittedName>
</protein>
<name>A0A8T0F2J9_ARGBR</name>
<reference evidence="1" key="1">
    <citation type="journal article" date="2020" name="bioRxiv">
        <title>Chromosome-level reference genome of the European wasp spider Argiope bruennichi: a resource for studies on range expansion and evolutionary adaptation.</title>
        <authorList>
            <person name="Sheffer M.M."/>
            <person name="Hoppe A."/>
            <person name="Krehenwinkel H."/>
            <person name="Uhl G."/>
            <person name="Kuss A.W."/>
            <person name="Jensen L."/>
            <person name="Jensen C."/>
            <person name="Gillespie R.G."/>
            <person name="Hoff K.J."/>
            <person name="Prost S."/>
        </authorList>
    </citation>
    <scope>NUCLEOTIDE SEQUENCE</scope>
</reference>
<proteinExistence type="predicted"/>
<dbReference type="AlphaFoldDB" id="A0A8T0F2J9"/>
<dbReference type="EMBL" id="JABXBU010001863">
    <property type="protein sequence ID" value="KAF8783148.1"/>
    <property type="molecule type" value="Genomic_DNA"/>
</dbReference>
<reference evidence="1" key="2">
    <citation type="submission" date="2020-06" db="EMBL/GenBank/DDBJ databases">
        <authorList>
            <person name="Sheffer M."/>
        </authorList>
    </citation>
    <scope>NUCLEOTIDE SEQUENCE</scope>
</reference>
<organism evidence="1 2">
    <name type="scientific">Argiope bruennichi</name>
    <name type="common">Wasp spider</name>
    <name type="synonym">Aranea bruennichi</name>
    <dbReference type="NCBI Taxonomy" id="94029"/>
    <lineage>
        <taxon>Eukaryota</taxon>
        <taxon>Metazoa</taxon>
        <taxon>Ecdysozoa</taxon>
        <taxon>Arthropoda</taxon>
        <taxon>Chelicerata</taxon>
        <taxon>Arachnida</taxon>
        <taxon>Araneae</taxon>
        <taxon>Araneomorphae</taxon>
        <taxon>Entelegynae</taxon>
        <taxon>Araneoidea</taxon>
        <taxon>Araneidae</taxon>
        <taxon>Argiope</taxon>
    </lineage>
</organism>
<keyword evidence="2" id="KW-1185">Reference proteome</keyword>
<gene>
    <name evidence="1" type="ORF">HNY73_013352</name>
</gene>
<evidence type="ECO:0000313" key="1">
    <source>
        <dbReference type="EMBL" id="KAF8783148.1"/>
    </source>
</evidence>
<accession>A0A8T0F2J9</accession>